<protein>
    <submittedName>
        <fullName evidence="5">AraC family transcriptional regulator</fullName>
    </submittedName>
</protein>
<dbReference type="PANTHER" id="PTHR46796:SF2">
    <property type="entry name" value="TRANSCRIPTIONAL REGULATORY PROTEIN"/>
    <property type="match status" value="1"/>
</dbReference>
<dbReference type="GO" id="GO:0003700">
    <property type="term" value="F:DNA-binding transcription factor activity"/>
    <property type="evidence" value="ECO:0007669"/>
    <property type="project" value="InterPro"/>
</dbReference>
<evidence type="ECO:0000313" key="5">
    <source>
        <dbReference type="EMBL" id="RKQ92729.1"/>
    </source>
</evidence>
<evidence type="ECO:0000256" key="2">
    <source>
        <dbReference type="ARBA" id="ARBA00023125"/>
    </source>
</evidence>
<dbReference type="GO" id="GO:0043565">
    <property type="term" value="F:sequence-specific DNA binding"/>
    <property type="evidence" value="ECO:0007669"/>
    <property type="project" value="InterPro"/>
</dbReference>
<evidence type="ECO:0000313" key="6">
    <source>
        <dbReference type="Proteomes" id="UP000278962"/>
    </source>
</evidence>
<dbReference type="EMBL" id="RBIL01000001">
    <property type="protein sequence ID" value="RKQ92729.1"/>
    <property type="molecule type" value="Genomic_DNA"/>
</dbReference>
<name>A0A660LDN3_9ACTN</name>
<dbReference type="Pfam" id="PF02311">
    <property type="entry name" value="AraC_binding"/>
    <property type="match status" value="1"/>
</dbReference>
<dbReference type="Gene3D" id="1.10.10.60">
    <property type="entry name" value="Homeodomain-like"/>
    <property type="match status" value="1"/>
</dbReference>
<reference evidence="5 6" key="1">
    <citation type="submission" date="2018-10" db="EMBL/GenBank/DDBJ databases">
        <title>Genomic Encyclopedia of Archaeal and Bacterial Type Strains, Phase II (KMG-II): from individual species to whole genera.</title>
        <authorList>
            <person name="Goeker M."/>
        </authorList>
    </citation>
    <scope>NUCLEOTIDE SEQUENCE [LARGE SCALE GENOMIC DNA]</scope>
    <source>
        <strain evidence="5 6">DSM 14954</strain>
    </source>
</reference>
<dbReference type="InterPro" id="IPR009057">
    <property type="entry name" value="Homeodomain-like_sf"/>
</dbReference>
<gene>
    <name evidence="5" type="ORF">C8N24_2582</name>
</gene>
<keyword evidence="6" id="KW-1185">Reference proteome</keyword>
<dbReference type="SMART" id="SM00342">
    <property type="entry name" value="HTH_ARAC"/>
    <property type="match status" value="1"/>
</dbReference>
<organism evidence="5 6">
    <name type="scientific">Solirubrobacter pauli</name>
    <dbReference type="NCBI Taxonomy" id="166793"/>
    <lineage>
        <taxon>Bacteria</taxon>
        <taxon>Bacillati</taxon>
        <taxon>Actinomycetota</taxon>
        <taxon>Thermoleophilia</taxon>
        <taxon>Solirubrobacterales</taxon>
        <taxon>Solirubrobacteraceae</taxon>
        <taxon>Solirubrobacter</taxon>
    </lineage>
</organism>
<dbReference type="InterPro" id="IPR018060">
    <property type="entry name" value="HTH_AraC"/>
</dbReference>
<evidence type="ECO:0000259" key="4">
    <source>
        <dbReference type="PROSITE" id="PS01124"/>
    </source>
</evidence>
<dbReference type="InterPro" id="IPR003313">
    <property type="entry name" value="AraC-bd"/>
</dbReference>
<accession>A0A660LDN3</accession>
<evidence type="ECO:0000256" key="1">
    <source>
        <dbReference type="ARBA" id="ARBA00023015"/>
    </source>
</evidence>
<dbReference type="Pfam" id="PF12833">
    <property type="entry name" value="HTH_18"/>
    <property type="match status" value="1"/>
</dbReference>
<keyword evidence="1" id="KW-0805">Transcription regulation</keyword>
<feature type="domain" description="HTH araC/xylS-type" evidence="4">
    <location>
        <begin position="169"/>
        <end position="266"/>
    </location>
</feature>
<keyword evidence="3" id="KW-0804">Transcription</keyword>
<dbReference type="PANTHER" id="PTHR46796">
    <property type="entry name" value="HTH-TYPE TRANSCRIPTIONAL ACTIVATOR RHAS-RELATED"/>
    <property type="match status" value="1"/>
</dbReference>
<dbReference type="InterPro" id="IPR050204">
    <property type="entry name" value="AraC_XylS_family_regulators"/>
</dbReference>
<dbReference type="SUPFAM" id="SSF51215">
    <property type="entry name" value="Regulatory protein AraC"/>
    <property type="match status" value="1"/>
</dbReference>
<dbReference type="PROSITE" id="PS01124">
    <property type="entry name" value="HTH_ARAC_FAMILY_2"/>
    <property type="match status" value="1"/>
</dbReference>
<dbReference type="OrthoDB" id="2559672at2"/>
<dbReference type="RefSeq" id="WP_121250459.1">
    <property type="nucleotide sequence ID" value="NZ_RBIL01000001.1"/>
</dbReference>
<comment type="caution">
    <text evidence="5">The sequence shown here is derived from an EMBL/GenBank/DDBJ whole genome shotgun (WGS) entry which is preliminary data.</text>
</comment>
<evidence type="ECO:0000256" key="3">
    <source>
        <dbReference type="ARBA" id="ARBA00023163"/>
    </source>
</evidence>
<dbReference type="AlphaFoldDB" id="A0A660LDN3"/>
<dbReference type="InterPro" id="IPR037923">
    <property type="entry name" value="HTH-like"/>
</dbReference>
<dbReference type="Proteomes" id="UP000278962">
    <property type="component" value="Unassembled WGS sequence"/>
</dbReference>
<sequence length="266" mass="29352">MAEAVKWFRPEGLSGVEALHANFERHAYRPHSHPTWTIAVMERGAAAFQVDARQERANDGECFVLEPEAVHTGVPAVPEGWAYKVLYLEPELLSTWDERDTAAPRAARWVVFSDPALRGAMLAAHDALAREPAGLARDEAVLRAVETLKPHLRPGPDAPRDRVEHAAVRRAIAHIRERWDQPVALAELSAVAGLSRFELVRRFSAQVGLPPHAFQVDLRVNRARALLGAGHAPAEVALRCGFADQAHLTRTFRRHVGITPARYAAG</sequence>
<proteinExistence type="predicted"/>
<dbReference type="SUPFAM" id="SSF46689">
    <property type="entry name" value="Homeodomain-like"/>
    <property type="match status" value="2"/>
</dbReference>
<keyword evidence="2" id="KW-0238">DNA-binding</keyword>